<dbReference type="GO" id="GO:0005509">
    <property type="term" value="F:calcium ion binding"/>
    <property type="evidence" value="ECO:0007669"/>
    <property type="project" value="InterPro"/>
</dbReference>
<dbReference type="InterPro" id="IPR001881">
    <property type="entry name" value="EGF-like_Ca-bd_dom"/>
</dbReference>
<dbReference type="CDD" id="cd00054">
    <property type="entry name" value="EGF_CA"/>
    <property type="match status" value="1"/>
</dbReference>
<feature type="region of interest" description="Disordered" evidence="12">
    <location>
        <begin position="793"/>
        <end position="851"/>
    </location>
</feature>
<dbReference type="InterPro" id="IPR000152">
    <property type="entry name" value="EGF-type_Asp/Asn_hydroxyl_site"/>
</dbReference>
<evidence type="ECO:0000256" key="2">
    <source>
        <dbReference type="ARBA" id="ARBA00022536"/>
    </source>
</evidence>
<dbReference type="InterPro" id="IPR051495">
    <property type="entry name" value="Epithelial_Barrier/Signaling"/>
</dbReference>
<feature type="region of interest" description="Disordered" evidence="12">
    <location>
        <begin position="722"/>
        <end position="774"/>
    </location>
</feature>
<keyword evidence="5" id="KW-0677">Repeat</keyword>
<keyword evidence="10" id="KW-0325">Glycoprotein</keyword>
<evidence type="ECO:0000256" key="9">
    <source>
        <dbReference type="ARBA" id="ARBA00023157"/>
    </source>
</evidence>
<proteinExistence type="predicted"/>
<evidence type="ECO:0000256" key="1">
    <source>
        <dbReference type="ARBA" id="ARBA00004479"/>
    </source>
</evidence>
<feature type="compositionally biased region" description="Basic and acidic residues" evidence="12">
    <location>
        <begin position="763"/>
        <end position="774"/>
    </location>
</feature>
<evidence type="ECO:0000313" key="17">
    <source>
        <dbReference type="WBParaSite" id="jg24496"/>
    </source>
</evidence>
<dbReference type="GO" id="GO:0048731">
    <property type="term" value="P:system development"/>
    <property type="evidence" value="ECO:0007669"/>
    <property type="project" value="UniProtKB-ARBA"/>
</dbReference>
<dbReference type="GO" id="GO:0048513">
    <property type="term" value="P:animal organ development"/>
    <property type="evidence" value="ECO:0007669"/>
    <property type="project" value="UniProtKB-ARBA"/>
</dbReference>
<keyword evidence="6" id="KW-0106">Calcium</keyword>
<comment type="caution">
    <text evidence="11">Lacks conserved residue(s) required for the propagation of feature annotation.</text>
</comment>
<dbReference type="AlphaFoldDB" id="A0A915E034"/>
<organism evidence="16 17">
    <name type="scientific">Ditylenchus dipsaci</name>
    <dbReference type="NCBI Taxonomy" id="166011"/>
    <lineage>
        <taxon>Eukaryota</taxon>
        <taxon>Metazoa</taxon>
        <taxon>Ecdysozoa</taxon>
        <taxon>Nematoda</taxon>
        <taxon>Chromadorea</taxon>
        <taxon>Rhabditida</taxon>
        <taxon>Tylenchina</taxon>
        <taxon>Tylenchomorpha</taxon>
        <taxon>Sphaerularioidea</taxon>
        <taxon>Anguinidae</taxon>
        <taxon>Anguininae</taxon>
        <taxon>Ditylenchus</taxon>
    </lineage>
</organism>
<feature type="domain" description="NIDO" evidence="15">
    <location>
        <begin position="391"/>
        <end position="535"/>
    </location>
</feature>
<keyword evidence="2 11" id="KW-0245">EGF-like domain</keyword>
<dbReference type="PROSITE" id="PS00010">
    <property type="entry name" value="ASX_HYDROXYL"/>
    <property type="match status" value="1"/>
</dbReference>
<feature type="compositionally biased region" description="Polar residues" evidence="12">
    <location>
        <begin position="818"/>
        <end position="829"/>
    </location>
</feature>
<evidence type="ECO:0000256" key="11">
    <source>
        <dbReference type="PROSITE-ProRule" id="PRU00076"/>
    </source>
</evidence>
<evidence type="ECO:0000256" key="4">
    <source>
        <dbReference type="ARBA" id="ARBA00022729"/>
    </source>
</evidence>
<keyword evidence="16" id="KW-1185">Reference proteome</keyword>
<evidence type="ECO:0000256" key="5">
    <source>
        <dbReference type="ARBA" id="ARBA00022737"/>
    </source>
</evidence>
<evidence type="ECO:0000313" key="16">
    <source>
        <dbReference type="Proteomes" id="UP000887574"/>
    </source>
</evidence>
<dbReference type="InterPro" id="IPR000742">
    <property type="entry name" value="EGF"/>
</dbReference>
<dbReference type="PROSITE" id="PS01187">
    <property type="entry name" value="EGF_CA"/>
    <property type="match status" value="1"/>
</dbReference>
<dbReference type="Gene3D" id="2.170.300.10">
    <property type="entry name" value="Tie2 ligand-binding domain superfamily"/>
    <property type="match status" value="1"/>
</dbReference>
<dbReference type="FunFam" id="2.10.25.10:FF:000202">
    <property type="entry name" value="Multiple epidermal growth factor-like domains 8"/>
    <property type="match status" value="1"/>
</dbReference>
<dbReference type="PANTHER" id="PTHR13802:SF64">
    <property type="entry name" value="DENDRITE EXTENSION DEFECTIVE PROTEIN 1"/>
    <property type="match status" value="1"/>
</dbReference>
<dbReference type="InterPro" id="IPR018097">
    <property type="entry name" value="EGF_Ca-bd_CS"/>
</dbReference>
<dbReference type="Pfam" id="PF06119">
    <property type="entry name" value="NIDO"/>
    <property type="match status" value="2"/>
</dbReference>
<dbReference type="GO" id="GO:0007160">
    <property type="term" value="P:cell-matrix adhesion"/>
    <property type="evidence" value="ECO:0007669"/>
    <property type="project" value="InterPro"/>
</dbReference>
<dbReference type="GO" id="GO:0016020">
    <property type="term" value="C:membrane"/>
    <property type="evidence" value="ECO:0007669"/>
    <property type="project" value="UniProtKB-SubCell"/>
</dbReference>
<dbReference type="WBParaSite" id="jg24496">
    <property type="protein sequence ID" value="jg24496"/>
    <property type="gene ID" value="jg24496"/>
</dbReference>
<dbReference type="Gene3D" id="2.10.25.10">
    <property type="entry name" value="Laminin"/>
    <property type="match status" value="1"/>
</dbReference>
<dbReference type="Proteomes" id="UP000887574">
    <property type="component" value="Unplaced"/>
</dbReference>
<reference evidence="17" key="1">
    <citation type="submission" date="2022-11" db="UniProtKB">
        <authorList>
            <consortium name="WormBaseParasite"/>
        </authorList>
    </citation>
    <scope>IDENTIFICATION</scope>
</reference>
<keyword evidence="8 13" id="KW-0472">Membrane</keyword>
<feature type="transmembrane region" description="Helical" evidence="13">
    <location>
        <begin position="914"/>
        <end position="939"/>
    </location>
</feature>
<dbReference type="Pfam" id="PF07645">
    <property type="entry name" value="EGF_CA"/>
    <property type="match status" value="1"/>
</dbReference>
<dbReference type="PANTHER" id="PTHR13802">
    <property type="entry name" value="MUCIN 4-RELATED"/>
    <property type="match status" value="1"/>
</dbReference>
<name>A0A915E034_9BILA</name>
<feature type="region of interest" description="Disordered" evidence="12">
    <location>
        <begin position="552"/>
        <end position="635"/>
    </location>
</feature>
<dbReference type="SMART" id="SM00181">
    <property type="entry name" value="EGF"/>
    <property type="match status" value="2"/>
</dbReference>
<dbReference type="InterPro" id="IPR049883">
    <property type="entry name" value="NOTCH1_EGF-like"/>
</dbReference>
<evidence type="ECO:0000256" key="3">
    <source>
        <dbReference type="ARBA" id="ARBA00022692"/>
    </source>
</evidence>
<feature type="compositionally biased region" description="Low complexity" evidence="12">
    <location>
        <begin position="794"/>
        <end position="817"/>
    </location>
</feature>
<dbReference type="SMART" id="SM00179">
    <property type="entry name" value="EGF_CA"/>
    <property type="match status" value="1"/>
</dbReference>
<protein>
    <submittedName>
        <fullName evidence="17">Uncharacterized protein</fullName>
    </submittedName>
</protein>
<sequence>MDVGKKLQLSRPLSFYGNEYGAVYILSNGGIGFESSSRTYRSSILPSNLKIIAPFWNRNDLRNGGSVFYREVTSGRVVERGQSEIRYQYDKEVKVQSAIIATWVKMQPLGTAALPEENTNTFQVAIFVTSNGTFANFIYSNIGWTQGAEAGFSSGLWNTGIPGEWMFVLDNDRVLRCKAGIKGDTCDEACGSGEWGPDCAGCCHCAGGAQCNNATGECSACANCWTGNNCQQKSNQCKNDLNKPCAHNAISFTDFDRCGEPTQRCECLTGYEGKGQEECKDVDECAQPGTCHDKAICTNTPGRFFCQCMEGFSGDGVAECIASFLYPHQGEKLPKSRNSKVAWQLKYPLKIFGKERDHIMISTNGLIVVKELSKLNPGDQLDDMEMLGIAPFFAPIDLTSGNGEVVVSETTDSDVLTRATQLINEHMQPGGEPNFRATSVLIISFMNVTTAKSKNANTFQTLLIGGTNMQKEDISFVEFLYKDLVWSDGAEAGIMTFDKTNSIHLPGSGTAGIEQLSQLSNIKLPGIWLYRVDGETVLPCMQMDLQPPYCDAQSPTLIGQRRPSSTLPATTAQTTTQPPSFRHIQPEEPAPSKPSHKKRPTTPSSQSSSDEFTKKPGRRPTHSTTTQNSVPHPHKFTPAFAQVESRTMAPIFMPGSEAPSRIQEGSTQRKPIVALNSKEIEELPPDAFDITFPPTLSMVPKLFSVSQTAEERQPISFIQPELVTPSPNRESWATESFGREELPKEAFPAAPPPTSTKQQELPAKPRLEFDSDASEKVVKVDDSIMHTIVPSIHTTASSRSTEETSAAAVETTVISSTRASSSPSVNQQITTESAESEEEETPPPATTSTPLNNKLFVFTTTKSQKPVPSKPKIVIAPSTHAPKFTKNNGIDDDSAAMPFDPNHVLDAEAPGSKLFVVITVSIVAVWLIILIIVAGFICCQRRRSQLTLRTMYAPACQIRPFPSGKHYAEGHYEDHMDKVNRLKAEQMNAVYNQQAGRMSLYGSYWNISPSSSGQPSTPPLATGLINRSEVASAIAFNSHLLTTNSTNPSQRSPTYLPFATQRYTHAARH</sequence>
<evidence type="ECO:0000259" key="14">
    <source>
        <dbReference type="PROSITE" id="PS50026"/>
    </source>
</evidence>
<keyword evidence="3 13" id="KW-0812">Transmembrane</keyword>
<evidence type="ECO:0000256" key="6">
    <source>
        <dbReference type="ARBA" id="ARBA00022837"/>
    </source>
</evidence>
<evidence type="ECO:0000256" key="12">
    <source>
        <dbReference type="SAM" id="MobiDB-lite"/>
    </source>
</evidence>
<feature type="domain" description="NIDO" evidence="15">
    <location>
        <begin position="54"/>
        <end position="172"/>
    </location>
</feature>
<keyword evidence="9" id="KW-1015">Disulfide bond</keyword>
<feature type="compositionally biased region" description="Polar residues" evidence="12">
    <location>
        <begin position="725"/>
        <end position="734"/>
    </location>
</feature>
<feature type="compositionally biased region" description="Polar residues" evidence="12">
    <location>
        <begin position="601"/>
        <end position="610"/>
    </location>
</feature>
<evidence type="ECO:0000259" key="15">
    <source>
        <dbReference type="PROSITE" id="PS51220"/>
    </source>
</evidence>
<comment type="subcellular location">
    <subcellularLocation>
        <location evidence="1">Membrane</location>
        <topology evidence="1">Single-pass type I membrane protein</topology>
    </subcellularLocation>
</comment>
<keyword evidence="4" id="KW-0732">Signal</keyword>
<evidence type="ECO:0000256" key="10">
    <source>
        <dbReference type="ARBA" id="ARBA00023180"/>
    </source>
</evidence>
<dbReference type="SMART" id="SM00539">
    <property type="entry name" value="NIDO"/>
    <property type="match status" value="2"/>
</dbReference>
<dbReference type="InterPro" id="IPR003886">
    <property type="entry name" value="NIDO_dom"/>
</dbReference>
<dbReference type="SUPFAM" id="SSF57196">
    <property type="entry name" value="EGF/Laminin"/>
    <property type="match status" value="1"/>
</dbReference>
<evidence type="ECO:0000256" key="7">
    <source>
        <dbReference type="ARBA" id="ARBA00022989"/>
    </source>
</evidence>
<evidence type="ECO:0000256" key="13">
    <source>
        <dbReference type="SAM" id="Phobius"/>
    </source>
</evidence>
<accession>A0A915E034</accession>
<feature type="compositionally biased region" description="Low complexity" evidence="12">
    <location>
        <begin position="563"/>
        <end position="580"/>
    </location>
</feature>
<dbReference type="PROSITE" id="PS51220">
    <property type="entry name" value="NIDO"/>
    <property type="match status" value="2"/>
</dbReference>
<keyword evidence="7 13" id="KW-1133">Transmembrane helix</keyword>
<evidence type="ECO:0000256" key="8">
    <source>
        <dbReference type="ARBA" id="ARBA00023136"/>
    </source>
</evidence>
<feature type="domain" description="EGF-like" evidence="14">
    <location>
        <begin position="281"/>
        <end position="321"/>
    </location>
</feature>
<dbReference type="PROSITE" id="PS50026">
    <property type="entry name" value="EGF_3"/>
    <property type="match status" value="1"/>
</dbReference>
<dbReference type="PROSITE" id="PS01186">
    <property type="entry name" value="EGF_2"/>
    <property type="match status" value="1"/>
</dbReference>